<comment type="cofactor">
    <cofactor evidence="1">
        <name>[4Fe-4S] cluster</name>
        <dbReference type="ChEBI" id="CHEBI:49883"/>
    </cofactor>
</comment>
<dbReference type="KEGG" id="sba:Sulba_1543"/>
<keyword evidence="2" id="KW-0004">4Fe-4S</keyword>
<evidence type="ECO:0000256" key="6">
    <source>
        <dbReference type="ARBA" id="ARBA00023014"/>
    </source>
</evidence>
<dbReference type="InterPro" id="IPR007197">
    <property type="entry name" value="rSAM"/>
</dbReference>
<reference evidence="8 9" key="1">
    <citation type="submission" date="2012-06" db="EMBL/GenBank/DDBJ databases">
        <title>Complete sequence of Sulfurospirillum barnesii SES-3.</title>
        <authorList>
            <consortium name="US DOE Joint Genome Institute"/>
            <person name="Lucas S."/>
            <person name="Han J."/>
            <person name="Lapidus A."/>
            <person name="Cheng J.-F."/>
            <person name="Goodwin L."/>
            <person name="Pitluck S."/>
            <person name="Peters L."/>
            <person name="Ovchinnikova G."/>
            <person name="Lu M."/>
            <person name="Detter J.C."/>
            <person name="Han C."/>
            <person name="Tapia R."/>
            <person name="Land M."/>
            <person name="Hauser L."/>
            <person name="Kyrpides N."/>
            <person name="Ivanova N."/>
            <person name="Pagani I."/>
            <person name="Stolz J."/>
            <person name="Arkin A."/>
            <person name="Dehal P."/>
            <person name="Oremland R."/>
            <person name="Saltikov C."/>
            <person name="Basu P."/>
            <person name="Hollibaugh J."/>
            <person name="Newman D."/>
            <person name="Stolyar S."/>
            <person name="Hazen T."/>
            <person name="Woyke T."/>
        </authorList>
    </citation>
    <scope>NUCLEOTIDE SEQUENCE [LARGE SCALE GENOMIC DNA]</scope>
    <source>
        <strain evidence="9">ATCC 700032 / DSM 10660 / SES-3</strain>
    </source>
</reference>
<dbReference type="SFLD" id="SFLDS00029">
    <property type="entry name" value="Radical_SAM"/>
    <property type="match status" value="1"/>
</dbReference>
<evidence type="ECO:0000256" key="3">
    <source>
        <dbReference type="ARBA" id="ARBA00022691"/>
    </source>
</evidence>
<evidence type="ECO:0000256" key="5">
    <source>
        <dbReference type="ARBA" id="ARBA00023004"/>
    </source>
</evidence>
<evidence type="ECO:0000313" key="9">
    <source>
        <dbReference type="Proteomes" id="UP000006176"/>
    </source>
</evidence>
<dbReference type="Gene3D" id="3.20.20.70">
    <property type="entry name" value="Aldolase class I"/>
    <property type="match status" value="1"/>
</dbReference>
<evidence type="ECO:0000256" key="2">
    <source>
        <dbReference type="ARBA" id="ARBA00022485"/>
    </source>
</evidence>
<dbReference type="InterPro" id="IPR010722">
    <property type="entry name" value="BATS_dom"/>
</dbReference>
<dbReference type="CDD" id="cd01335">
    <property type="entry name" value="Radical_SAM"/>
    <property type="match status" value="1"/>
</dbReference>
<dbReference type="NCBIfam" id="TIGR02351">
    <property type="entry name" value="thiH"/>
    <property type="match status" value="1"/>
</dbReference>
<evidence type="ECO:0000259" key="7">
    <source>
        <dbReference type="SMART" id="SM00876"/>
    </source>
</evidence>
<dbReference type="OrthoDB" id="3320990at2"/>
<dbReference type="PANTHER" id="PTHR43583">
    <property type="entry name" value="2-IMINOACETATE SYNTHASE"/>
    <property type="match status" value="1"/>
</dbReference>
<keyword evidence="3" id="KW-0949">S-adenosyl-L-methionine</keyword>
<proteinExistence type="predicted"/>
<dbReference type="AlphaFoldDB" id="I3XY07"/>
<evidence type="ECO:0000313" key="8">
    <source>
        <dbReference type="EMBL" id="AFL68831.1"/>
    </source>
</evidence>
<dbReference type="PANTHER" id="PTHR43583:SF1">
    <property type="entry name" value="2-IMINOACETATE SYNTHASE"/>
    <property type="match status" value="1"/>
</dbReference>
<dbReference type="InterPro" id="IPR013785">
    <property type="entry name" value="Aldolase_TIM"/>
</dbReference>
<evidence type="ECO:0000256" key="1">
    <source>
        <dbReference type="ARBA" id="ARBA00001966"/>
    </source>
</evidence>
<keyword evidence="6" id="KW-0411">Iron-sulfur</keyword>
<keyword evidence="8" id="KW-0456">Lyase</keyword>
<dbReference type="SMART" id="SM00876">
    <property type="entry name" value="BATS"/>
    <property type="match status" value="1"/>
</dbReference>
<dbReference type="Pfam" id="PF06968">
    <property type="entry name" value="BATS"/>
    <property type="match status" value="1"/>
</dbReference>
<dbReference type="GO" id="GO:0009228">
    <property type="term" value="P:thiamine biosynthetic process"/>
    <property type="evidence" value="ECO:0007669"/>
    <property type="project" value="InterPro"/>
</dbReference>
<organism evidence="8 9">
    <name type="scientific">Sulfurospirillum barnesii (strain ATCC 700032 / DSM 10660 / SES-3)</name>
    <dbReference type="NCBI Taxonomy" id="760154"/>
    <lineage>
        <taxon>Bacteria</taxon>
        <taxon>Pseudomonadati</taxon>
        <taxon>Campylobacterota</taxon>
        <taxon>Epsilonproteobacteria</taxon>
        <taxon>Campylobacterales</taxon>
        <taxon>Sulfurospirillaceae</taxon>
        <taxon>Sulfurospirillum</taxon>
    </lineage>
</organism>
<dbReference type="RefSeq" id="WP_014769709.1">
    <property type="nucleotide sequence ID" value="NC_018002.1"/>
</dbReference>
<keyword evidence="5" id="KW-0408">Iron</keyword>
<dbReference type="STRING" id="760154.Sulba_1543"/>
<dbReference type="InterPro" id="IPR058240">
    <property type="entry name" value="rSAM_sf"/>
</dbReference>
<sequence length="372" mass="41972">MAQLERIDDTLLKKVLTLREDATFAFSKEDVLRVLEKQSITVEDMMVLLSESALECLELMCQKSQEVTRRYFGNSIALFTPLYISNFCDNLCVYCGFNTKNSIKRLRLDDKSIHEELLAISKTGLREILILTGESETHSDIAYIANAASLAKKQFSTIGVEVYPTTIDGYKTLHEHGVDFVTVFQETYNPKKYTQVHLLGNKSVFEYRFQAQERALMGGMRGVGFGALFGLDDYQKDALCCAYHASLVQRKFPHAEIALSVPRLRPIKNNKGISPNDVDEKRLLQIMCAYRLFLPFAAITISTRERKGFRDAVLKIAATKISAGVNVGIGKHSGEEGGDAQFEISDEREVADMHRDILEMGLQAVFKDYEYV</sequence>
<dbReference type="GO" id="GO:0005506">
    <property type="term" value="F:iron ion binding"/>
    <property type="evidence" value="ECO:0007669"/>
    <property type="project" value="InterPro"/>
</dbReference>
<feature type="domain" description="Biotin and thiamin synthesis-associated" evidence="7">
    <location>
        <begin position="260"/>
        <end position="364"/>
    </location>
</feature>
<dbReference type="InterPro" id="IPR034428">
    <property type="entry name" value="ThiH/NoCL/HydG-like"/>
</dbReference>
<gene>
    <name evidence="8" type="ordered locus">Sulba_1543</name>
</gene>
<dbReference type="GO" id="GO:0016829">
    <property type="term" value="F:lyase activity"/>
    <property type="evidence" value="ECO:0007669"/>
    <property type="project" value="UniProtKB-KW"/>
</dbReference>
<dbReference type="SFLD" id="SFLDF00301">
    <property type="entry name" value="2-iminoacetate_synthase_(ThiH)"/>
    <property type="match status" value="1"/>
</dbReference>
<dbReference type="Pfam" id="PF04055">
    <property type="entry name" value="Radical_SAM"/>
    <property type="match status" value="1"/>
</dbReference>
<dbReference type="HOGENOM" id="CLU_046249_1_0_7"/>
<dbReference type="SFLD" id="SFLDG01060">
    <property type="entry name" value="BATS_domain_containing"/>
    <property type="match status" value="1"/>
</dbReference>
<dbReference type="SUPFAM" id="SSF102114">
    <property type="entry name" value="Radical SAM enzymes"/>
    <property type="match status" value="1"/>
</dbReference>
<accession>I3XY07</accession>
<dbReference type="GO" id="GO:0051539">
    <property type="term" value="F:4 iron, 4 sulfur cluster binding"/>
    <property type="evidence" value="ECO:0007669"/>
    <property type="project" value="UniProtKB-KW"/>
</dbReference>
<keyword evidence="9" id="KW-1185">Reference proteome</keyword>
<dbReference type="EMBL" id="CP003333">
    <property type="protein sequence ID" value="AFL68831.1"/>
    <property type="molecule type" value="Genomic_DNA"/>
</dbReference>
<protein>
    <submittedName>
        <fullName evidence="8">Tyrosine lyase ThiH</fullName>
    </submittedName>
</protein>
<keyword evidence="4" id="KW-0479">Metal-binding</keyword>
<evidence type="ECO:0000256" key="4">
    <source>
        <dbReference type="ARBA" id="ARBA00022723"/>
    </source>
</evidence>
<dbReference type="eggNOG" id="COG0502">
    <property type="taxonomic scope" value="Bacteria"/>
</dbReference>
<dbReference type="Proteomes" id="UP000006176">
    <property type="component" value="Chromosome"/>
</dbReference>
<dbReference type="PATRIC" id="fig|760154.4.peg.1546"/>
<name>I3XY07_SULBS</name>
<dbReference type="InterPro" id="IPR012726">
    <property type="entry name" value="ThiH"/>
</dbReference>
<dbReference type="SFLD" id="SFLDG01081">
    <property type="entry name" value="cleavage_of_the_Ca-Cb_bond_in"/>
    <property type="match status" value="1"/>
</dbReference>